<dbReference type="Proteomes" id="UP001196413">
    <property type="component" value="Unassembled WGS sequence"/>
</dbReference>
<dbReference type="EMBL" id="JAHQIW010003786">
    <property type="protein sequence ID" value="KAJ1360161.1"/>
    <property type="molecule type" value="Genomic_DNA"/>
</dbReference>
<name>A0AAD5QUU2_PARTN</name>
<sequence>MQQHREAIANTPNDTELPTIRNYFNMELLQYGNATGTKTQIVAFLPAFAV</sequence>
<proteinExistence type="predicted"/>
<comment type="caution">
    <text evidence="1">The sequence shown here is derived from an EMBL/GenBank/DDBJ whole genome shotgun (WGS) entry which is preliminary data.</text>
</comment>
<evidence type="ECO:0000313" key="2">
    <source>
        <dbReference type="Proteomes" id="UP001196413"/>
    </source>
</evidence>
<evidence type="ECO:0000313" key="1">
    <source>
        <dbReference type="EMBL" id="KAJ1360161.1"/>
    </source>
</evidence>
<dbReference type="AlphaFoldDB" id="A0AAD5QUU2"/>
<gene>
    <name evidence="1" type="ORF">KIN20_019075</name>
</gene>
<protein>
    <submittedName>
        <fullName evidence="1">Uncharacterized protein</fullName>
    </submittedName>
</protein>
<keyword evidence="2" id="KW-1185">Reference proteome</keyword>
<organism evidence="1 2">
    <name type="scientific">Parelaphostrongylus tenuis</name>
    <name type="common">Meningeal worm</name>
    <dbReference type="NCBI Taxonomy" id="148309"/>
    <lineage>
        <taxon>Eukaryota</taxon>
        <taxon>Metazoa</taxon>
        <taxon>Ecdysozoa</taxon>
        <taxon>Nematoda</taxon>
        <taxon>Chromadorea</taxon>
        <taxon>Rhabditida</taxon>
        <taxon>Rhabditina</taxon>
        <taxon>Rhabditomorpha</taxon>
        <taxon>Strongyloidea</taxon>
        <taxon>Metastrongylidae</taxon>
        <taxon>Parelaphostrongylus</taxon>
    </lineage>
</organism>
<accession>A0AAD5QUU2</accession>
<reference evidence="1" key="1">
    <citation type="submission" date="2021-06" db="EMBL/GenBank/DDBJ databases">
        <title>Parelaphostrongylus tenuis whole genome reference sequence.</title>
        <authorList>
            <person name="Garwood T.J."/>
            <person name="Larsen P.A."/>
            <person name="Fountain-Jones N.M."/>
            <person name="Garbe J.R."/>
            <person name="Macchietto M.G."/>
            <person name="Kania S.A."/>
            <person name="Gerhold R.W."/>
            <person name="Richards J.E."/>
            <person name="Wolf T.M."/>
        </authorList>
    </citation>
    <scope>NUCLEOTIDE SEQUENCE</scope>
    <source>
        <strain evidence="1">MNPRO001-30</strain>
        <tissue evidence="1">Meninges</tissue>
    </source>
</reference>